<feature type="transmembrane region" description="Helical" evidence="5">
    <location>
        <begin position="131"/>
        <end position="152"/>
    </location>
</feature>
<feature type="domain" description="ABC transmembrane type-1" evidence="6">
    <location>
        <begin position="96"/>
        <end position="288"/>
    </location>
</feature>
<keyword evidence="8" id="KW-1185">Reference proteome</keyword>
<evidence type="ECO:0000259" key="6">
    <source>
        <dbReference type="PROSITE" id="PS50928"/>
    </source>
</evidence>
<comment type="caution">
    <text evidence="7">The sequence shown here is derived from an EMBL/GenBank/DDBJ whole genome shotgun (WGS) entry which is preliminary data.</text>
</comment>
<feature type="transmembrane region" description="Helical" evidence="5">
    <location>
        <begin position="95"/>
        <end position="119"/>
    </location>
</feature>
<proteinExistence type="inferred from homology"/>
<protein>
    <submittedName>
        <fullName evidence="7">Carbohydrate ABC transporter permease</fullName>
    </submittedName>
</protein>
<dbReference type="SUPFAM" id="SSF161098">
    <property type="entry name" value="MetI-like"/>
    <property type="match status" value="1"/>
</dbReference>
<dbReference type="EMBL" id="QZCW01000001">
    <property type="protein sequence ID" value="MCW5320065.1"/>
    <property type="molecule type" value="Genomic_DNA"/>
</dbReference>
<feature type="transmembrane region" description="Helical" evidence="5">
    <location>
        <begin position="204"/>
        <end position="227"/>
    </location>
</feature>
<dbReference type="InterPro" id="IPR000515">
    <property type="entry name" value="MetI-like"/>
</dbReference>
<comment type="subcellular location">
    <subcellularLocation>
        <location evidence="1 5">Cell membrane</location>
        <topology evidence="1 5">Multi-pass membrane protein</topology>
    </subcellularLocation>
</comment>
<evidence type="ECO:0000256" key="1">
    <source>
        <dbReference type="ARBA" id="ARBA00004651"/>
    </source>
</evidence>
<dbReference type="Pfam" id="PF00528">
    <property type="entry name" value="BPD_transp_1"/>
    <property type="match status" value="1"/>
</dbReference>
<evidence type="ECO:0000256" key="4">
    <source>
        <dbReference type="ARBA" id="ARBA00023136"/>
    </source>
</evidence>
<keyword evidence="4 5" id="KW-0472">Membrane</keyword>
<feature type="transmembrane region" description="Helical" evidence="5">
    <location>
        <begin position="22"/>
        <end position="44"/>
    </location>
</feature>
<sequence length="303" mass="32601">MSRVTDGAAPQRLRLRLRVARIALYGVLVLAAFGFLVPLVAMLFTSLKTMPEILGMAPFEGSTILSPPRAMSLDAWGAAWSGACIAVDCQGLKGYFWNSIVLCLVSVAISVSVGAVNGYALTKWRFRYDNVVFVLFLFSCFIPLQIVLIPAARLLGLVGLAGTMSGLIAVHVLYGIAFTTLFFRNFYVAIPDELIRCARIDGAGFWSIFLFVVVPISGPIAVVSIIWQFTSIWNDFLFGASFSGPGSRPLMVALNNLVNTSTGTKAYNVDMAAAMIAALPTMLVYIAAGRFFVRGLMAGAVKG</sequence>
<accession>A0ABT3KP66</accession>
<feature type="transmembrane region" description="Helical" evidence="5">
    <location>
        <begin position="271"/>
        <end position="293"/>
    </location>
</feature>
<dbReference type="PANTHER" id="PTHR43879">
    <property type="entry name" value="ABC TRANSPORTER PERMEASE PROTEIN"/>
    <property type="match status" value="1"/>
</dbReference>
<evidence type="ECO:0000256" key="3">
    <source>
        <dbReference type="ARBA" id="ARBA00022989"/>
    </source>
</evidence>
<keyword evidence="5" id="KW-0813">Transport</keyword>
<gene>
    <name evidence="7" type="ORF">D5039_02385</name>
</gene>
<evidence type="ECO:0000256" key="2">
    <source>
        <dbReference type="ARBA" id="ARBA00022692"/>
    </source>
</evidence>
<dbReference type="PANTHER" id="PTHR43879:SF1">
    <property type="entry name" value="GLUCOSE IMPORT SYSTEM PERMEASE PROTEIN GLCU"/>
    <property type="match status" value="1"/>
</dbReference>
<dbReference type="Proteomes" id="UP001208935">
    <property type="component" value="Unassembled WGS sequence"/>
</dbReference>
<dbReference type="Gene3D" id="1.10.3720.10">
    <property type="entry name" value="MetI-like"/>
    <property type="match status" value="1"/>
</dbReference>
<feature type="transmembrane region" description="Helical" evidence="5">
    <location>
        <begin position="158"/>
        <end position="183"/>
    </location>
</feature>
<keyword evidence="2 5" id="KW-0812">Transmembrane</keyword>
<keyword evidence="3 5" id="KW-1133">Transmembrane helix</keyword>
<evidence type="ECO:0000313" key="7">
    <source>
        <dbReference type="EMBL" id="MCW5320065.1"/>
    </source>
</evidence>
<dbReference type="InterPro" id="IPR035906">
    <property type="entry name" value="MetI-like_sf"/>
</dbReference>
<comment type="similarity">
    <text evidence="5">Belongs to the binding-protein-dependent transport system permease family.</text>
</comment>
<name>A0ABT3KP66_9BURK</name>
<dbReference type="CDD" id="cd06261">
    <property type="entry name" value="TM_PBP2"/>
    <property type="match status" value="1"/>
</dbReference>
<dbReference type="PROSITE" id="PS50928">
    <property type="entry name" value="ABC_TM1"/>
    <property type="match status" value="1"/>
</dbReference>
<reference evidence="8" key="1">
    <citation type="submission" date="2023-07" db="EMBL/GenBank/DDBJ databases">
        <title>Verminephrobacter genomes.</title>
        <authorList>
            <person name="Lund M.B."/>
        </authorList>
    </citation>
    <scope>NUCLEOTIDE SEQUENCE [LARGE SCALE GENOMIC DNA]</scope>
    <source>
        <strain evidence="8">AtM5-05</strain>
    </source>
</reference>
<organism evidence="7 8">
    <name type="scientific">Verminephrobacter aporrectodeae subsp. tuberculatae</name>
    <dbReference type="NCBI Taxonomy" id="1110392"/>
    <lineage>
        <taxon>Bacteria</taxon>
        <taxon>Pseudomonadati</taxon>
        <taxon>Pseudomonadota</taxon>
        <taxon>Betaproteobacteria</taxon>
        <taxon>Burkholderiales</taxon>
        <taxon>Comamonadaceae</taxon>
        <taxon>Verminephrobacter</taxon>
    </lineage>
</organism>
<evidence type="ECO:0000256" key="5">
    <source>
        <dbReference type="RuleBase" id="RU363032"/>
    </source>
</evidence>
<evidence type="ECO:0000313" key="8">
    <source>
        <dbReference type="Proteomes" id="UP001208935"/>
    </source>
</evidence>